<organism evidence="1 2">
    <name type="scientific">Psychrobacter aquaticus CMS 56</name>
    <dbReference type="NCBI Taxonomy" id="1354303"/>
    <lineage>
        <taxon>Bacteria</taxon>
        <taxon>Pseudomonadati</taxon>
        <taxon>Pseudomonadota</taxon>
        <taxon>Gammaproteobacteria</taxon>
        <taxon>Moraxellales</taxon>
        <taxon>Moraxellaceae</taxon>
        <taxon>Psychrobacter</taxon>
    </lineage>
</organism>
<dbReference type="PATRIC" id="fig|1354303.4.peg.473"/>
<name>U4TDU3_9GAMM</name>
<proteinExistence type="predicted"/>
<dbReference type="Proteomes" id="UP000016761">
    <property type="component" value="Unassembled WGS sequence"/>
</dbReference>
<dbReference type="AlphaFoldDB" id="U4TDU3"/>
<evidence type="ECO:0000313" key="1">
    <source>
        <dbReference type="EMBL" id="ERL56618.1"/>
    </source>
</evidence>
<reference evidence="1 2" key="1">
    <citation type="journal article" date="2013" name="Genome Announc.">
        <title>Draft Genome Sequence of Psychrobacter aquaticus Strain CMS 56T, Isolated from a Cyanobacterial Mat Sample Collected from Water Bodies in the McMurdo Dry Valley Region of Antarctica.</title>
        <authorList>
            <person name="Reddy G.S."/>
            <person name="Ara S."/>
            <person name="Singh A."/>
            <person name="Kumar Pinnaka A."/>
            <person name="Shivaji S."/>
        </authorList>
    </citation>
    <scope>NUCLEOTIDE SEQUENCE [LARGE SCALE GENOMIC DNA]</scope>
    <source>
        <strain evidence="1 2">CMS 56</strain>
    </source>
</reference>
<dbReference type="EMBL" id="AUSW01000012">
    <property type="protein sequence ID" value="ERL56618.1"/>
    <property type="molecule type" value="Genomic_DNA"/>
</dbReference>
<keyword evidence="2" id="KW-1185">Reference proteome</keyword>
<sequence>MLIANAEMAKAEDTRLLIIITLLVRTVIIYSSKICRLS</sequence>
<accession>U4TDU3</accession>
<evidence type="ECO:0000313" key="2">
    <source>
        <dbReference type="Proteomes" id="UP000016761"/>
    </source>
</evidence>
<comment type="caution">
    <text evidence="1">The sequence shown here is derived from an EMBL/GenBank/DDBJ whole genome shotgun (WGS) entry which is preliminary data.</text>
</comment>
<protein>
    <submittedName>
        <fullName evidence="1">Uncharacterized protein</fullName>
    </submittedName>
</protein>
<gene>
    <name evidence="1" type="ORF">M917_0481</name>
</gene>